<keyword evidence="3" id="KW-1185">Reference proteome</keyword>
<evidence type="ECO:0008006" key="4">
    <source>
        <dbReference type="Google" id="ProtNLM"/>
    </source>
</evidence>
<protein>
    <recommendedName>
        <fullName evidence="4">Benzyl alcohol O-benzoyltransferase</fullName>
    </recommendedName>
</protein>
<name>A0A9R0TFR2_TRITD</name>
<dbReference type="OMA" id="CAMERFA"/>
<dbReference type="InterPro" id="IPR023213">
    <property type="entry name" value="CAT-like_dom_sf"/>
</dbReference>
<sequence length="90" mass="9442">MARTYLVTDLTRSNLNEVDLGWGKPVYGGPATTTLATFHIPMKGGGIIVPMCLPSRAMERFAVNVRAGLSGASSSCGHSSSKDSTVLSKL</sequence>
<dbReference type="AlphaFoldDB" id="A0A9R0TFR2"/>
<organism evidence="2 3">
    <name type="scientific">Triticum turgidum subsp. durum</name>
    <name type="common">Durum wheat</name>
    <name type="synonym">Triticum durum</name>
    <dbReference type="NCBI Taxonomy" id="4567"/>
    <lineage>
        <taxon>Eukaryota</taxon>
        <taxon>Viridiplantae</taxon>
        <taxon>Streptophyta</taxon>
        <taxon>Embryophyta</taxon>
        <taxon>Tracheophyta</taxon>
        <taxon>Spermatophyta</taxon>
        <taxon>Magnoliopsida</taxon>
        <taxon>Liliopsida</taxon>
        <taxon>Poales</taxon>
        <taxon>Poaceae</taxon>
        <taxon>BOP clade</taxon>
        <taxon>Pooideae</taxon>
        <taxon>Triticodae</taxon>
        <taxon>Triticeae</taxon>
        <taxon>Triticinae</taxon>
        <taxon>Triticum</taxon>
    </lineage>
</organism>
<feature type="compositionally biased region" description="Low complexity" evidence="1">
    <location>
        <begin position="70"/>
        <end position="84"/>
    </location>
</feature>
<dbReference type="EMBL" id="LT934118">
    <property type="protein sequence ID" value="VAI11508.1"/>
    <property type="molecule type" value="Genomic_DNA"/>
</dbReference>
<evidence type="ECO:0000256" key="1">
    <source>
        <dbReference type="SAM" id="MobiDB-lite"/>
    </source>
</evidence>
<gene>
    <name evidence="2" type="ORF">TRITD_4Bv1G203660</name>
</gene>
<dbReference type="Proteomes" id="UP000324705">
    <property type="component" value="Chromosome 4B"/>
</dbReference>
<dbReference type="Pfam" id="PF02458">
    <property type="entry name" value="Transferase"/>
    <property type="match status" value="1"/>
</dbReference>
<feature type="region of interest" description="Disordered" evidence="1">
    <location>
        <begin position="70"/>
        <end position="90"/>
    </location>
</feature>
<evidence type="ECO:0000313" key="3">
    <source>
        <dbReference type="Proteomes" id="UP000324705"/>
    </source>
</evidence>
<proteinExistence type="predicted"/>
<dbReference type="Gramene" id="TRITD4Bv1G203660.1">
    <property type="protein sequence ID" value="TRITD4Bv1G203660.1"/>
    <property type="gene ID" value="TRITD4Bv1G203660"/>
</dbReference>
<dbReference type="GO" id="GO:0016747">
    <property type="term" value="F:acyltransferase activity, transferring groups other than amino-acyl groups"/>
    <property type="evidence" value="ECO:0007669"/>
    <property type="project" value="UniProtKB-ARBA"/>
</dbReference>
<evidence type="ECO:0000313" key="2">
    <source>
        <dbReference type="EMBL" id="VAI11508.1"/>
    </source>
</evidence>
<accession>A0A9R0TFR2</accession>
<reference evidence="2 3" key="1">
    <citation type="submission" date="2017-09" db="EMBL/GenBank/DDBJ databases">
        <authorList>
            <consortium name="International Durum Wheat Genome Sequencing Consortium (IDWGSC)"/>
            <person name="Milanesi L."/>
        </authorList>
    </citation>
    <scope>NUCLEOTIDE SEQUENCE [LARGE SCALE GENOMIC DNA]</scope>
    <source>
        <strain evidence="3">cv. Svevo</strain>
    </source>
</reference>
<dbReference type="Gene3D" id="3.30.559.10">
    <property type="entry name" value="Chloramphenicol acetyltransferase-like domain"/>
    <property type="match status" value="1"/>
</dbReference>